<evidence type="ECO:0000313" key="3">
    <source>
        <dbReference type="Proteomes" id="UP000218334"/>
    </source>
</evidence>
<feature type="transmembrane region" description="Helical" evidence="1">
    <location>
        <begin position="42"/>
        <end position="63"/>
    </location>
</feature>
<proteinExistence type="predicted"/>
<dbReference type="AlphaFoldDB" id="A0A2H3AYE6"/>
<dbReference type="EMBL" id="KZ293473">
    <property type="protein sequence ID" value="PBK61734.1"/>
    <property type="molecule type" value="Genomic_DNA"/>
</dbReference>
<evidence type="ECO:0000256" key="1">
    <source>
        <dbReference type="SAM" id="Phobius"/>
    </source>
</evidence>
<keyword evidence="1" id="KW-0472">Membrane</keyword>
<accession>A0A2H3AYE6</accession>
<feature type="transmembrane region" description="Helical" evidence="1">
    <location>
        <begin position="75"/>
        <end position="95"/>
    </location>
</feature>
<reference evidence="3" key="1">
    <citation type="journal article" date="2017" name="Nat. Ecol. Evol.">
        <title>Genome expansion and lineage-specific genetic innovations in the forest pathogenic fungi Armillaria.</title>
        <authorList>
            <person name="Sipos G."/>
            <person name="Prasanna A.N."/>
            <person name="Walter M.C."/>
            <person name="O'Connor E."/>
            <person name="Balint B."/>
            <person name="Krizsan K."/>
            <person name="Kiss B."/>
            <person name="Hess J."/>
            <person name="Varga T."/>
            <person name="Slot J."/>
            <person name="Riley R."/>
            <person name="Boka B."/>
            <person name="Rigling D."/>
            <person name="Barry K."/>
            <person name="Lee J."/>
            <person name="Mihaltcheva S."/>
            <person name="LaButti K."/>
            <person name="Lipzen A."/>
            <person name="Waldron R."/>
            <person name="Moloney N.M."/>
            <person name="Sperisen C."/>
            <person name="Kredics L."/>
            <person name="Vagvoelgyi C."/>
            <person name="Patrignani A."/>
            <person name="Fitzpatrick D."/>
            <person name="Nagy I."/>
            <person name="Doyle S."/>
            <person name="Anderson J.B."/>
            <person name="Grigoriev I.V."/>
            <person name="Gueldener U."/>
            <person name="Muensterkoetter M."/>
            <person name="Nagy L.G."/>
        </authorList>
    </citation>
    <scope>NUCLEOTIDE SEQUENCE [LARGE SCALE GENOMIC DNA]</scope>
    <source>
        <strain evidence="3">28-4</strain>
    </source>
</reference>
<name>A0A2H3AYE6_9AGAR</name>
<keyword evidence="1" id="KW-1133">Transmembrane helix</keyword>
<organism evidence="2 3">
    <name type="scientific">Armillaria solidipes</name>
    <dbReference type="NCBI Taxonomy" id="1076256"/>
    <lineage>
        <taxon>Eukaryota</taxon>
        <taxon>Fungi</taxon>
        <taxon>Dikarya</taxon>
        <taxon>Basidiomycota</taxon>
        <taxon>Agaricomycotina</taxon>
        <taxon>Agaricomycetes</taxon>
        <taxon>Agaricomycetidae</taxon>
        <taxon>Agaricales</taxon>
        <taxon>Marasmiineae</taxon>
        <taxon>Physalacriaceae</taxon>
        <taxon>Armillaria</taxon>
    </lineage>
</organism>
<evidence type="ECO:0000313" key="2">
    <source>
        <dbReference type="EMBL" id="PBK61734.1"/>
    </source>
</evidence>
<feature type="transmembrane region" description="Helical" evidence="1">
    <location>
        <begin position="127"/>
        <end position="149"/>
    </location>
</feature>
<sequence length="183" mass="20752">MKPRAYFLARILPSMIQVPPSDISQDDKQGIFITLDVNLNSMVLQALLHGLYTGIVSVTLWMILTSPKQLRGTSLFTMIAILYVLLTTLFAMAWATMHHAFIENGDSYYTVITELGDHGSWWRAYNLFSGISGGISTLLVDVIIIWRCWILWDRQWRSVLIPMISTVVSIGHPNIHCFPQSPQ</sequence>
<dbReference type="Proteomes" id="UP000218334">
    <property type="component" value="Unassembled WGS sequence"/>
</dbReference>
<keyword evidence="1" id="KW-0812">Transmembrane</keyword>
<keyword evidence="3" id="KW-1185">Reference proteome</keyword>
<gene>
    <name evidence="2" type="ORF">ARMSODRAFT_624041</name>
</gene>
<protein>
    <submittedName>
        <fullName evidence="2">Uncharacterized protein</fullName>
    </submittedName>
</protein>